<dbReference type="WBParaSite" id="maker-unitig_24379-snap-gene-0.2-mRNA-1">
    <property type="protein sequence ID" value="maker-unitig_24379-snap-gene-0.2-mRNA-1"/>
    <property type="gene ID" value="maker-unitig_24379-snap-gene-0.2"/>
</dbReference>
<feature type="region of interest" description="Disordered" evidence="1">
    <location>
        <begin position="1"/>
        <end position="94"/>
    </location>
</feature>
<feature type="domain" description="DUF547" evidence="2">
    <location>
        <begin position="362"/>
        <end position="437"/>
    </location>
</feature>
<sequence>MEEIEQLEDGSWLLSSSSSSSKPTAKPRSMLRSKTTLSDTQSTPVGMTSAEPIIDTGDMPEVHAATRRPAAQLRRGPGGPAEPPSLRQRCATRPLPARLHRRGPCAELKVEQPPLRSSSSAAVASAAPTACGWRLSTSCRRGARGGTRRSARPPLPGPADIDPRLPTSPTTSSIVCCRANWTKLPRRSRRCVATPTSPPLDNADAAAFGHSLAVLLALPAHLHRRRRFARWPPSSNGWSAERIRRIGDLLLSGGLCRESTATATATAMASRGERRRAVPSVDADWLGSGALNADAADWRCRPPDRPVDDRLEQLRCLMLEIQGLCISQDGRSRGLRQAGESEQFAAYRLLARRRSSQPEAGSPAERLAFFINVYNALVLHAQAGQGAPTSLWTRYRFFADSAYIIGGQSYSLLDIEHGVLRANRRGPGLLRAPFGRSDPRVRCRSTGRSR</sequence>
<dbReference type="PANTHER" id="PTHR34386:SF1">
    <property type="entry name" value="GLUTAREDOXIN-LIKE PROTEIN NRDH"/>
    <property type="match status" value="1"/>
</dbReference>
<dbReference type="Pfam" id="PF04784">
    <property type="entry name" value="DUF547"/>
    <property type="match status" value="1"/>
</dbReference>
<evidence type="ECO:0000256" key="1">
    <source>
        <dbReference type="SAM" id="MobiDB-lite"/>
    </source>
</evidence>
<feature type="region of interest" description="Disordered" evidence="1">
    <location>
        <begin position="140"/>
        <end position="168"/>
    </location>
</feature>
<evidence type="ECO:0000313" key="3">
    <source>
        <dbReference type="Proteomes" id="UP000095280"/>
    </source>
</evidence>
<feature type="compositionally biased region" description="Basic residues" evidence="1">
    <location>
        <begin position="141"/>
        <end position="151"/>
    </location>
</feature>
<feature type="compositionally biased region" description="Polar residues" evidence="1">
    <location>
        <begin position="32"/>
        <end position="46"/>
    </location>
</feature>
<evidence type="ECO:0000313" key="4">
    <source>
        <dbReference type="WBParaSite" id="maker-unitig_24379-snap-gene-0.2-mRNA-1"/>
    </source>
</evidence>
<reference evidence="4" key="1">
    <citation type="submission" date="2016-11" db="UniProtKB">
        <authorList>
            <consortium name="WormBaseParasite"/>
        </authorList>
    </citation>
    <scope>IDENTIFICATION</scope>
</reference>
<dbReference type="InterPro" id="IPR006869">
    <property type="entry name" value="DUF547"/>
</dbReference>
<name>A0A1I8F8T9_9PLAT</name>
<dbReference type="GO" id="GO:0009055">
    <property type="term" value="F:electron transfer activity"/>
    <property type="evidence" value="ECO:0007669"/>
    <property type="project" value="TreeGrafter"/>
</dbReference>
<dbReference type="InterPro" id="IPR051548">
    <property type="entry name" value="Grx-like_ET"/>
</dbReference>
<dbReference type="Proteomes" id="UP000095280">
    <property type="component" value="Unplaced"/>
</dbReference>
<protein>
    <submittedName>
        <fullName evidence="4">DUF547 domain-containing protein</fullName>
    </submittedName>
</protein>
<dbReference type="PANTHER" id="PTHR34386">
    <property type="entry name" value="GLUTAREDOXIN"/>
    <property type="match status" value="1"/>
</dbReference>
<dbReference type="GO" id="GO:0045454">
    <property type="term" value="P:cell redox homeostasis"/>
    <property type="evidence" value="ECO:0007669"/>
    <property type="project" value="TreeGrafter"/>
</dbReference>
<dbReference type="AlphaFoldDB" id="A0A1I8F8T9"/>
<keyword evidence="3" id="KW-1185">Reference proteome</keyword>
<proteinExistence type="predicted"/>
<organism evidence="3 4">
    <name type="scientific">Macrostomum lignano</name>
    <dbReference type="NCBI Taxonomy" id="282301"/>
    <lineage>
        <taxon>Eukaryota</taxon>
        <taxon>Metazoa</taxon>
        <taxon>Spiralia</taxon>
        <taxon>Lophotrochozoa</taxon>
        <taxon>Platyhelminthes</taxon>
        <taxon>Rhabditophora</taxon>
        <taxon>Macrostomorpha</taxon>
        <taxon>Macrostomida</taxon>
        <taxon>Macrostomidae</taxon>
        <taxon>Macrostomum</taxon>
    </lineage>
</organism>
<evidence type="ECO:0000259" key="2">
    <source>
        <dbReference type="Pfam" id="PF04784"/>
    </source>
</evidence>
<accession>A0A1I8F8T9</accession>